<feature type="region of interest" description="Disordered" evidence="4">
    <location>
        <begin position="1"/>
        <end position="25"/>
    </location>
</feature>
<evidence type="ECO:0000256" key="4">
    <source>
        <dbReference type="SAM" id="MobiDB-lite"/>
    </source>
</evidence>
<feature type="region of interest" description="Disordered" evidence="4">
    <location>
        <begin position="402"/>
        <end position="426"/>
    </location>
</feature>
<dbReference type="FunCoup" id="A0A194XEY9">
    <property type="interactions" value="898"/>
</dbReference>
<dbReference type="InterPro" id="IPR036322">
    <property type="entry name" value="WD40_repeat_dom_sf"/>
</dbReference>
<feature type="region of interest" description="Disordered" evidence="4">
    <location>
        <begin position="45"/>
        <end position="98"/>
    </location>
</feature>
<dbReference type="PANTHER" id="PTHR19919">
    <property type="entry name" value="WD REPEAT CONTAINING PROTEIN"/>
    <property type="match status" value="1"/>
</dbReference>
<dbReference type="SUPFAM" id="SSF50978">
    <property type="entry name" value="WD40 repeat-like"/>
    <property type="match status" value="1"/>
</dbReference>
<dbReference type="RefSeq" id="XP_018073088.1">
    <property type="nucleotide sequence ID" value="XM_018211789.1"/>
</dbReference>
<evidence type="ECO:0000256" key="3">
    <source>
        <dbReference type="PROSITE-ProRule" id="PRU00221"/>
    </source>
</evidence>
<dbReference type="EMBL" id="KQ947412">
    <property type="protein sequence ID" value="KUJ18733.1"/>
    <property type="molecule type" value="Genomic_DNA"/>
</dbReference>
<dbReference type="Proteomes" id="UP000070700">
    <property type="component" value="Unassembled WGS sequence"/>
</dbReference>
<dbReference type="InterPro" id="IPR045159">
    <property type="entry name" value="DCAF7-like"/>
</dbReference>
<protein>
    <submittedName>
        <fullName evidence="5">WD40 repeat-like protein</fullName>
    </submittedName>
</protein>
<feature type="compositionally biased region" description="Polar residues" evidence="4">
    <location>
        <begin position="46"/>
        <end position="55"/>
    </location>
</feature>
<feature type="repeat" description="WD" evidence="3">
    <location>
        <begin position="484"/>
        <end position="526"/>
    </location>
</feature>
<evidence type="ECO:0000256" key="1">
    <source>
        <dbReference type="ARBA" id="ARBA00022574"/>
    </source>
</evidence>
<feature type="repeat" description="WD" evidence="3">
    <location>
        <begin position="597"/>
        <end position="639"/>
    </location>
</feature>
<keyword evidence="2" id="KW-0677">Repeat</keyword>
<keyword evidence="1 3" id="KW-0853">WD repeat</keyword>
<feature type="region of interest" description="Disordered" evidence="4">
    <location>
        <begin position="213"/>
        <end position="275"/>
    </location>
</feature>
<dbReference type="Gene3D" id="2.130.10.10">
    <property type="entry name" value="YVTN repeat-like/Quinoprotein amine dehydrogenase"/>
    <property type="match status" value="1"/>
</dbReference>
<dbReference type="InParanoid" id="A0A194XEY9"/>
<feature type="compositionally biased region" description="Polar residues" evidence="4">
    <location>
        <begin position="240"/>
        <end position="259"/>
    </location>
</feature>
<feature type="compositionally biased region" description="Polar residues" evidence="4">
    <location>
        <begin position="146"/>
        <end position="160"/>
    </location>
</feature>
<feature type="compositionally biased region" description="Low complexity" evidence="4">
    <location>
        <begin position="60"/>
        <end position="71"/>
    </location>
</feature>
<dbReference type="SMART" id="SM00320">
    <property type="entry name" value="WD40"/>
    <property type="match status" value="4"/>
</dbReference>
<dbReference type="InterPro" id="IPR001680">
    <property type="entry name" value="WD40_rpt"/>
</dbReference>
<dbReference type="STRING" id="149040.A0A194XEY9"/>
<feature type="repeat" description="WD" evidence="3">
    <location>
        <begin position="441"/>
        <end position="483"/>
    </location>
</feature>
<proteinExistence type="predicted"/>
<dbReference type="KEGG" id="psco:LY89DRAFT_643179"/>
<dbReference type="PROSITE" id="PS00678">
    <property type="entry name" value="WD_REPEATS_1"/>
    <property type="match status" value="2"/>
</dbReference>
<keyword evidence="6" id="KW-1185">Reference proteome</keyword>
<organism evidence="5 6">
    <name type="scientific">Mollisia scopiformis</name>
    <name type="common">Conifer needle endophyte fungus</name>
    <name type="synonym">Phialocephala scopiformis</name>
    <dbReference type="NCBI Taxonomy" id="149040"/>
    <lineage>
        <taxon>Eukaryota</taxon>
        <taxon>Fungi</taxon>
        <taxon>Dikarya</taxon>
        <taxon>Ascomycota</taxon>
        <taxon>Pezizomycotina</taxon>
        <taxon>Leotiomycetes</taxon>
        <taxon>Helotiales</taxon>
        <taxon>Mollisiaceae</taxon>
        <taxon>Mollisia</taxon>
    </lineage>
</organism>
<feature type="compositionally biased region" description="Polar residues" evidence="4">
    <location>
        <begin position="118"/>
        <end position="127"/>
    </location>
</feature>
<reference evidence="5 6" key="1">
    <citation type="submission" date="2015-10" db="EMBL/GenBank/DDBJ databases">
        <title>Full genome of DAOMC 229536 Phialocephala scopiformis, a fungal endophyte of spruce producing the potent anti-insectan compound rugulosin.</title>
        <authorList>
            <consortium name="DOE Joint Genome Institute"/>
            <person name="Walker A.K."/>
            <person name="Frasz S.L."/>
            <person name="Seifert K.A."/>
            <person name="Miller J.D."/>
            <person name="Mondo S.J."/>
            <person name="Labutti K."/>
            <person name="Lipzen A."/>
            <person name="Dockter R."/>
            <person name="Kennedy M."/>
            <person name="Grigoriev I.V."/>
            <person name="Spatafora J.W."/>
        </authorList>
    </citation>
    <scope>NUCLEOTIDE SEQUENCE [LARGE SCALE GENOMIC DNA]</scope>
    <source>
        <strain evidence="5 6">CBS 120377</strain>
    </source>
</reference>
<accession>A0A194XEY9</accession>
<dbReference type="PROSITE" id="PS50082">
    <property type="entry name" value="WD_REPEATS_2"/>
    <property type="match status" value="3"/>
</dbReference>
<dbReference type="FunFam" id="2.130.10.10:FF:000561">
    <property type="entry name" value="Putative WD repeat protein"/>
    <property type="match status" value="1"/>
</dbReference>
<feature type="compositionally biased region" description="Polar residues" evidence="4">
    <location>
        <begin position="81"/>
        <end position="92"/>
    </location>
</feature>
<feature type="region of interest" description="Disordered" evidence="4">
    <location>
        <begin position="114"/>
        <end position="180"/>
    </location>
</feature>
<evidence type="ECO:0000313" key="5">
    <source>
        <dbReference type="EMBL" id="KUJ18733.1"/>
    </source>
</evidence>
<feature type="compositionally biased region" description="Basic residues" evidence="4">
    <location>
        <begin position="1"/>
        <end position="12"/>
    </location>
</feature>
<dbReference type="PROSITE" id="PS50294">
    <property type="entry name" value="WD_REPEATS_REGION"/>
    <property type="match status" value="1"/>
</dbReference>
<evidence type="ECO:0000256" key="2">
    <source>
        <dbReference type="ARBA" id="ARBA00022737"/>
    </source>
</evidence>
<sequence length="700" mass="74349">MPPFNFHHHSHSHTASQPENAHLPQGTASGLLQAAQNLGSFGAPSGNLNALSSPNADRVTTASTSTSNTNAGGHLGAPSSFPLQHSNSTATAPSAGGLMNQSQLYETPRRRHPDELHLTSNTTNMASQRGALSPRDYTPAGPRISLEQSTPETSQYQNAGQLPGSLQPGRPGPLSANTAPVVPTVPLAMAQEQYSSPSRSSALGLSHNYTRSSPAAGFDSQGYAPFTPTTPSGDQGHFASPTNQKYTPQNSQRTVSNTPLGLADIRPRADSGLSDGLPGANPYSYDGANAVPTNSNYLAPWAIYAFDWCKWPAQNHDAGKVAVGSYLEDGHNFIQILDSHITPTPPESYVPGAPKYGLEFVKIAEATHSYPVTRLLWEPPSSQKQSTDLLATSGDHLRLWSLPSETPVASPGNSITRSANHGRDAPASKLTPLALLSNSKTPEHTAPLTSLDWNTVSPSLIITSSIDTTCTIWDIPTLTAKTQLIAHDKEVFDVRFCANSVDVFVSCGADGSVRMFDLRSLEHSTIIYEPTAKDDKDGSPGGRISPTLAQQTMSYAPPLLRLAASPHDTHLLATFSQDSNVIRILDVRQPGQALLELRGHAANVNCIEWSPSRRGTLASGADDSLVLVWDLLNQNSALNTGQSMNGAPVPDNTRGPTASWQCDYEVGNLSWAPHSALNNDGGEWLGVSGGRGVCIISQIT</sequence>
<evidence type="ECO:0000313" key="6">
    <source>
        <dbReference type="Proteomes" id="UP000070700"/>
    </source>
</evidence>
<dbReference type="GeneID" id="28821515"/>
<dbReference type="InterPro" id="IPR015943">
    <property type="entry name" value="WD40/YVTN_repeat-like_dom_sf"/>
</dbReference>
<dbReference type="InterPro" id="IPR019775">
    <property type="entry name" value="WD40_repeat_CS"/>
</dbReference>
<dbReference type="Pfam" id="PF00400">
    <property type="entry name" value="WD40"/>
    <property type="match status" value="3"/>
</dbReference>
<gene>
    <name evidence="5" type="ORF">LY89DRAFT_643179</name>
</gene>
<dbReference type="AlphaFoldDB" id="A0A194XEY9"/>
<name>A0A194XEY9_MOLSC</name>
<dbReference type="OrthoDB" id="1284551at2759"/>